<gene>
    <name evidence="2" type="ORF">FWK35_00006865</name>
</gene>
<sequence>MMFVHLEDWKIHTRLLELKAIDATDCSAQKLCEEFKECLKCKDVSLSNLIGVASDGANSDLPNLVLMQCICHSSALAVSKATALLPRSAENLIRSVSTYISGSVKRTAIIEEIQDFFGEQRKNILKLADRRWLAMHQCVVKILDCWNSLTHYFLVAVSEDHLKSVKAYFYFKYSLNFFNSFNAMFQTQNIMNHKMYTNSVNLLKTFAQNFIKPEFLMIDLLEQLSFSEPKNFLPESEIFVGTECEDFLKTLPQNIVKISRRLPIKKLAFLNPNICFDPTNLSMIKDLHHTRKTFEQYIDNNKVIEEWREMCYEISTAKDYASDNFKFPNICILARFVLCLPHSNAVAERKFSIVNYDKSKKRNRLGDNTMNTVTTIRSSFKDKKITLT</sequence>
<dbReference type="PANTHER" id="PTHR37162">
    <property type="entry name" value="HAT FAMILY DIMERISATION DOMAINCONTAINING PROTEIN-RELATED"/>
    <property type="match status" value="1"/>
</dbReference>
<evidence type="ECO:0000259" key="1">
    <source>
        <dbReference type="Pfam" id="PF05699"/>
    </source>
</evidence>
<comment type="caution">
    <text evidence="2">The sequence shown here is derived from an EMBL/GenBank/DDBJ whole genome shotgun (WGS) entry which is preliminary data.</text>
</comment>
<reference evidence="2 3" key="1">
    <citation type="submission" date="2019-08" db="EMBL/GenBank/DDBJ databases">
        <title>Whole genome of Aphis craccivora.</title>
        <authorList>
            <person name="Voronova N.V."/>
            <person name="Shulinski R.S."/>
            <person name="Bandarenka Y.V."/>
            <person name="Zhorov D.G."/>
            <person name="Warner D."/>
        </authorList>
    </citation>
    <scope>NUCLEOTIDE SEQUENCE [LARGE SCALE GENOMIC DNA]</scope>
    <source>
        <strain evidence="2">180601</strain>
        <tissue evidence="2">Whole Body</tissue>
    </source>
</reference>
<accession>A0A6G0ZPA1</accession>
<keyword evidence="3" id="KW-1185">Reference proteome</keyword>
<dbReference type="Proteomes" id="UP000478052">
    <property type="component" value="Unassembled WGS sequence"/>
</dbReference>
<evidence type="ECO:0000313" key="2">
    <source>
        <dbReference type="EMBL" id="KAF0773374.1"/>
    </source>
</evidence>
<evidence type="ECO:0000313" key="3">
    <source>
        <dbReference type="Proteomes" id="UP000478052"/>
    </source>
</evidence>
<dbReference type="GO" id="GO:0046983">
    <property type="term" value="F:protein dimerization activity"/>
    <property type="evidence" value="ECO:0007669"/>
    <property type="project" value="InterPro"/>
</dbReference>
<dbReference type="EMBL" id="VUJU01000068">
    <property type="protein sequence ID" value="KAF0773374.1"/>
    <property type="molecule type" value="Genomic_DNA"/>
</dbReference>
<organism evidence="2 3">
    <name type="scientific">Aphis craccivora</name>
    <name type="common">Cowpea aphid</name>
    <dbReference type="NCBI Taxonomy" id="307492"/>
    <lineage>
        <taxon>Eukaryota</taxon>
        <taxon>Metazoa</taxon>
        <taxon>Ecdysozoa</taxon>
        <taxon>Arthropoda</taxon>
        <taxon>Hexapoda</taxon>
        <taxon>Insecta</taxon>
        <taxon>Pterygota</taxon>
        <taxon>Neoptera</taxon>
        <taxon>Paraneoptera</taxon>
        <taxon>Hemiptera</taxon>
        <taxon>Sternorrhyncha</taxon>
        <taxon>Aphidomorpha</taxon>
        <taxon>Aphidoidea</taxon>
        <taxon>Aphididae</taxon>
        <taxon>Aphidini</taxon>
        <taxon>Aphis</taxon>
        <taxon>Aphis</taxon>
    </lineage>
</organism>
<feature type="domain" description="HAT C-terminal dimerisation" evidence="1">
    <location>
        <begin position="324"/>
        <end position="378"/>
    </location>
</feature>
<dbReference type="PANTHER" id="PTHR37162:SF1">
    <property type="entry name" value="BED-TYPE DOMAIN-CONTAINING PROTEIN"/>
    <property type="match status" value="1"/>
</dbReference>
<name>A0A6G0ZPA1_APHCR</name>
<proteinExistence type="predicted"/>
<dbReference type="InterPro" id="IPR012337">
    <property type="entry name" value="RNaseH-like_sf"/>
</dbReference>
<dbReference type="Pfam" id="PF05699">
    <property type="entry name" value="Dimer_Tnp_hAT"/>
    <property type="match status" value="1"/>
</dbReference>
<dbReference type="InterPro" id="IPR008906">
    <property type="entry name" value="HATC_C_dom"/>
</dbReference>
<dbReference type="OrthoDB" id="6616493at2759"/>
<dbReference type="SUPFAM" id="SSF53098">
    <property type="entry name" value="Ribonuclease H-like"/>
    <property type="match status" value="1"/>
</dbReference>
<dbReference type="AlphaFoldDB" id="A0A6G0ZPA1"/>
<protein>
    <submittedName>
        <fullName evidence="2">Protein FAM200B-like</fullName>
    </submittedName>
</protein>